<evidence type="ECO:0000256" key="9">
    <source>
        <dbReference type="ARBA" id="ARBA00047493"/>
    </source>
</evidence>
<dbReference type="Gene3D" id="3.40.1190.10">
    <property type="entry name" value="Mur-like, catalytic domain"/>
    <property type="match status" value="1"/>
</dbReference>
<keyword evidence="4" id="KW-0479">Metal-binding</keyword>
<keyword evidence="6 10" id="KW-0067">ATP-binding</keyword>
<evidence type="ECO:0000259" key="11">
    <source>
        <dbReference type="Pfam" id="PF02875"/>
    </source>
</evidence>
<dbReference type="AlphaFoldDB" id="A0A212JFX9"/>
<evidence type="ECO:0000313" key="12">
    <source>
        <dbReference type="EMBL" id="SBV98356.1"/>
    </source>
</evidence>
<dbReference type="PIRSF" id="PIRSF001563">
    <property type="entry name" value="Folylpolyglu_synth"/>
    <property type="match status" value="1"/>
</dbReference>
<evidence type="ECO:0000256" key="4">
    <source>
        <dbReference type="ARBA" id="ARBA00022723"/>
    </source>
</evidence>
<organism evidence="12">
    <name type="scientific">uncultured delta proteobacterium</name>
    <dbReference type="NCBI Taxonomy" id="34034"/>
    <lineage>
        <taxon>Bacteria</taxon>
        <taxon>Deltaproteobacteria</taxon>
        <taxon>environmental samples</taxon>
    </lineage>
</organism>
<keyword evidence="7" id="KW-0460">Magnesium</keyword>
<dbReference type="GO" id="GO:0004326">
    <property type="term" value="F:tetrahydrofolylpolyglutamate synthase activity"/>
    <property type="evidence" value="ECO:0007669"/>
    <property type="project" value="UniProtKB-EC"/>
</dbReference>
<dbReference type="Pfam" id="PF02875">
    <property type="entry name" value="Mur_ligase_C"/>
    <property type="match status" value="1"/>
</dbReference>
<evidence type="ECO:0000256" key="8">
    <source>
        <dbReference type="ARBA" id="ARBA00030592"/>
    </source>
</evidence>
<dbReference type="SUPFAM" id="SSF53623">
    <property type="entry name" value="MurD-like peptide ligases, catalytic domain"/>
    <property type="match status" value="1"/>
</dbReference>
<evidence type="ECO:0000256" key="3">
    <source>
        <dbReference type="ARBA" id="ARBA00022598"/>
    </source>
</evidence>
<dbReference type="InterPro" id="IPR036615">
    <property type="entry name" value="Mur_ligase_C_dom_sf"/>
</dbReference>
<evidence type="ECO:0000256" key="2">
    <source>
        <dbReference type="ARBA" id="ARBA00013025"/>
    </source>
</evidence>
<protein>
    <recommendedName>
        <fullName evidence="2">tetrahydrofolate synthase</fullName>
        <ecNumber evidence="2">6.3.2.17</ecNumber>
    </recommendedName>
    <alternativeName>
        <fullName evidence="8">Tetrahydrofolylpolyglutamate synthase</fullName>
    </alternativeName>
</protein>
<dbReference type="InterPro" id="IPR004101">
    <property type="entry name" value="Mur_ligase_C"/>
</dbReference>
<dbReference type="NCBIfam" id="TIGR01499">
    <property type="entry name" value="folC"/>
    <property type="match status" value="1"/>
</dbReference>
<evidence type="ECO:0000256" key="6">
    <source>
        <dbReference type="ARBA" id="ARBA00022840"/>
    </source>
</evidence>
<accession>A0A212JFX9</accession>
<dbReference type="GO" id="GO:0005524">
    <property type="term" value="F:ATP binding"/>
    <property type="evidence" value="ECO:0007669"/>
    <property type="project" value="UniProtKB-KW"/>
</dbReference>
<comment type="similarity">
    <text evidence="1 10">Belongs to the folylpolyglutamate synthase family.</text>
</comment>
<proteinExistence type="inferred from homology"/>
<dbReference type="InterPro" id="IPR001645">
    <property type="entry name" value="Folylpolyglutamate_synth"/>
</dbReference>
<dbReference type="PANTHER" id="PTHR11136">
    <property type="entry name" value="FOLYLPOLYGLUTAMATE SYNTHASE-RELATED"/>
    <property type="match status" value="1"/>
</dbReference>
<dbReference type="GO" id="GO:0005737">
    <property type="term" value="C:cytoplasm"/>
    <property type="evidence" value="ECO:0007669"/>
    <property type="project" value="TreeGrafter"/>
</dbReference>
<dbReference type="InterPro" id="IPR036565">
    <property type="entry name" value="Mur-like_cat_sf"/>
</dbReference>
<dbReference type="GO" id="GO:0008841">
    <property type="term" value="F:dihydrofolate synthase activity"/>
    <property type="evidence" value="ECO:0007669"/>
    <property type="project" value="TreeGrafter"/>
</dbReference>
<evidence type="ECO:0000256" key="5">
    <source>
        <dbReference type="ARBA" id="ARBA00022741"/>
    </source>
</evidence>
<keyword evidence="3 10" id="KW-0436">Ligase</keyword>
<dbReference type="EC" id="6.3.2.17" evidence="2"/>
<reference evidence="12" key="1">
    <citation type="submission" date="2016-04" db="EMBL/GenBank/DDBJ databases">
        <authorList>
            <person name="Evans L.H."/>
            <person name="Alamgir A."/>
            <person name="Owens N."/>
            <person name="Weber N.D."/>
            <person name="Virtaneva K."/>
            <person name="Barbian K."/>
            <person name="Babar A."/>
            <person name="Rosenke K."/>
        </authorList>
    </citation>
    <scope>NUCLEOTIDE SEQUENCE</scope>
    <source>
        <strain evidence="12">86</strain>
    </source>
</reference>
<evidence type="ECO:0000256" key="1">
    <source>
        <dbReference type="ARBA" id="ARBA00008276"/>
    </source>
</evidence>
<feature type="domain" description="Mur ligase C-terminal" evidence="11">
    <location>
        <begin position="298"/>
        <end position="409"/>
    </location>
</feature>
<dbReference type="EMBL" id="FLUQ01000001">
    <property type="protein sequence ID" value="SBV98356.1"/>
    <property type="molecule type" value="Genomic_DNA"/>
</dbReference>
<evidence type="ECO:0000256" key="10">
    <source>
        <dbReference type="PIRNR" id="PIRNR001563"/>
    </source>
</evidence>
<dbReference type="PANTHER" id="PTHR11136:SF0">
    <property type="entry name" value="DIHYDROFOLATE SYNTHETASE-RELATED"/>
    <property type="match status" value="1"/>
</dbReference>
<name>A0A212JFX9_9DELT</name>
<dbReference type="SUPFAM" id="SSF53244">
    <property type="entry name" value="MurD-like peptide ligases, peptide-binding domain"/>
    <property type="match status" value="1"/>
</dbReference>
<sequence>MRSHTHFASFAELAAHLDKLGMFRMRPELGKLREVLGRLALPKPLAVAQVAGTNGKGSTATFLAALAQAHGLRTGLFTSPHFVSFRERIRINGVPVSEAAILAPANAVMAAGGETLTYFEFVTALAAYIFSAGISASVADPLAPAESLAPVDVAVMETGLGGAWDAVTALPADALAYTPIGLDHCRVLGDTVTAIATDKAGAIRGGKPVFSAAQPAEALAALKSIAAERGSPFFLAGERESLPDPIRDGAIPLGLAGEHQYTNAGLALAVWRHLARENGWDVSEEKESRALATAFIPGRLQYVPASEAHGHPALLLDGAHNGHGMAALGKNLAAKGVAPAAVIFACLEDKNPAEMAAHLRVLATGPVFVPPIQGNPRALEPEQLARAIGLAAVPATSMADALARAREHVAAYMPVEAAAHPERHPVLICGSLYMLGDFFALRPDCLEPPTQKDCKP</sequence>
<comment type="catalytic activity">
    <reaction evidence="9">
        <text>(6S)-5,6,7,8-tetrahydrofolyl-(gamma-L-Glu)(n) + L-glutamate + ATP = (6S)-5,6,7,8-tetrahydrofolyl-(gamma-L-Glu)(n+1) + ADP + phosphate + H(+)</text>
        <dbReference type="Rhea" id="RHEA:10580"/>
        <dbReference type="Rhea" id="RHEA-COMP:14738"/>
        <dbReference type="Rhea" id="RHEA-COMP:14740"/>
        <dbReference type="ChEBI" id="CHEBI:15378"/>
        <dbReference type="ChEBI" id="CHEBI:29985"/>
        <dbReference type="ChEBI" id="CHEBI:30616"/>
        <dbReference type="ChEBI" id="CHEBI:43474"/>
        <dbReference type="ChEBI" id="CHEBI:141005"/>
        <dbReference type="ChEBI" id="CHEBI:456216"/>
        <dbReference type="EC" id="6.3.2.17"/>
    </reaction>
</comment>
<dbReference type="GO" id="GO:0046872">
    <property type="term" value="F:metal ion binding"/>
    <property type="evidence" value="ECO:0007669"/>
    <property type="project" value="UniProtKB-KW"/>
</dbReference>
<evidence type="ECO:0000256" key="7">
    <source>
        <dbReference type="ARBA" id="ARBA00022842"/>
    </source>
</evidence>
<keyword evidence="5 10" id="KW-0547">Nucleotide-binding</keyword>
<gene>
    <name evidence="12" type="primary">folC</name>
    <name evidence="12" type="ORF">KL86DPRO_11376</name>
</gene>
<dbReference type="Gene3D" id="3.90.190.20">
    <property type="entry name" value="Mur ligase, C-terminal domain"/>
    <property type="match status" value="1"/>
</dbReference>